<keyword evidence="3" id="KW-0238">DNA-binding</keyword>
<dbReference type="InterPro" id="IPR036388">
    <property type="entry name" value="WH-like_DNA-bd_sf"/>
</dbReference>
<reference evidence="6" key="1">
    <citation type="submission" date="2021-07" db="EMBL/GenBank/DDBJ databases">
        <title>Occurrence of streptococci in the human mouth that bind to a non-human glycan.</title>
        <authorList>
            <person name="Cross B."/>
            <person name="Thamadilok S."/>
            <person name="Bensing B."/>
            <person name="Sasmal A."/>
            <person name="Khedri Z."/>
            <person name="Deng L."/>
            <person name="Yu H."/>
            <person name="Mehta A."/>
            <person name="Aluvathingal J."/>
            <person name="Nadendla S."/>
            <person name="Vickerman M."/>
            <person name="Chen X."/>
            <person name="Dewhirst F."/>
            <person name="Gill A."/>
            <person name="Lettrichova I."/>
            <person name="Diaz S."/>
            <person name="Gill S."/>
            <person name="Tettelin H."/>
            <person name="Iverson T."/>
            <person name="Sullam P."/>
            <person name="Varki A."/>
            <person name="Ruhl S."/>
        </authorList>
    </citation>
    <scope>NUCLEOTIDE SEQUENCE</scope>
    <source>
        <strain evidence="6">SK81</strain>
    </source>
</reference>
<dbReference type="GO" id="GO:0032993">
    <property type="term" value="C:protein-DNA complex"/>
    <property type="evidence" value="ECO:0007669"/>
    <property type="project" value="TreeGrafter"/>
</dbReference>
<dbReference type="InterPro" id="IPR000847">
    <property type="entry name" value="LysR_HTH_N"/>
</dbReference>
<comment type="caution">
    <text evidence="6">The sequence shown here is derived from an EMBL/GenBank/DDBJ whole genome shotgun (WGS) entry which is preliminary data.</text>
</comment>
<dbReference type="GO" id="GO:0003677">
    <property type="term" value="F:DNA binding"/>
    <property type="evidence" value="ECO:0007669"/>
    <property type="project" value="UniProtKB-KW"/>
</dbReference>
<dbReference type="GO" id="GO:0003700">
    <property type="term" value="F:DNA-binding transcription factor activity"/>
    <property type="evidence" value="ECO:0007669"/>
    <property type="project" value="InterPro"/>
</dbReference>
<protein>
    <submittedName>
        <fullName evidence="6">LysR family transcriptional regulator</fullName>
    </submittedName>
</protein>
<evidence type="ECO:0000313" key="6">
    <source>
        <dbReference type="EMBL" id="MBZ2155350.1"/>
    </source>
</evidence>
<evidence type="ECO:0000259" key="5">
    <source>
        <dbReference type="PROSITE" id="PS50931"/>
    </source>
</evidence>
<name>A0AAP2P0E4_STRAP</name>
<keyword evidence="2" id="KW-0805">Transcription regulation</keyword>
<keyword evidence="4" id="KW-0804">Transcription</keyword>
<gene>
    <name evidence="6" type="ORF">K1I51_01590</name>
</gene>
<dbReference type="PANTHER" id="PTHR30346:SF28">
    <property type="entry name" value="HTH-TYPE TRANSCRIPTIONAL REGULATOR CYNR"/>
    <property type="match status" value="1"/>
</dbReference>
<evidence type="ECO:0000256" key="4">
    <source>
        <dbReference type="ARBA" id="ARBA00023163"/>
    </source>
</evidence>
<accession>A0AAP2P0E4</accession>
<dbReference type="PANTHER" id="PTHR30346">
    <property type="entry name" value="TRANSCRIPTIONAL DUAL REGULATOR HCAR-RELATED"/>
    <property type="match status" value="1"/>
</dbReference>
<dbReference type="EMBL" id="JAHZQR010000001">
    <property type="protein sequence ID" value="MBZ2155350.1"/>
    <property type="molecule type" value="Genomic_DNA"/>
</dbReference>
<dbReference type="Gene3D" id="1.10.10.10">
    <property type="entry name" value="Winged helix-like DNA-binding domain superfamily/Winged helix DNA-binding domain"/>
    <property type="match status" value="1"/>
</dbReference>
<dbReference type="PRINTS" id="PR00039">
    <property type="entry name" value="HTHLYSR"/>
</dbReference>
<dbReference type="SUPFAM" id="SSF46785">
    <property type="entry name" value="Winged helix' DNA-binding domain"/>
    <property type="match status" value="1"/>
</dbReference>
<dbReference type="RefSeq" id="WP_106100358.1">
    <property type="nucleotide sequence ID" value="NZ_JAHZQR010000001.1"/>
</dbReference>
<dbReference type="SUPFAM" id="SSF53850">
    <property type="entry name" value="Periplasmic binding protein-like II"/>
    <property type="match status" value="1"/>
</dbReference>
<feature type="domain" description="HTH lysR-type" evidence="5">
    <location>
        <begin position="2"/>
        <end position="59"/>
    </location>
</feature>
<dbReference type="Proteomes" id="UP001198057">
    <property type="component" value="Unassembled WGS sequence"/>
</dbReference>
<proteinExistence type="inferred from homology"/>
<dbReference type="InterPro" id="IPR036390">
    <property type="entry name" value="WH_DNA-bd_sf"/>
</dbReference>
<sequence length="279" mass="32073">MLNLQHLEQLIVFSQEGTLSKAAEVLLISQPSLTRNMQMLEDELGVTLFERRKNKLSFTETGHQTVKLAKKFLKQKQKFLDDVQHFALKESTIFGGVNAPGAIFELESRIKEKGLEQHIQIEQKTNDELEKSLDDENVHFIVTDYPIKKEYILSMGLFMEQLYLSVLLTHPYATRKEIKFAELTNLTMLLRSDLGIWQPLVNQLTQTKFIVQKDWAAFVDLVNASALPTFSTNITQQNTEESTVNNQRIQIPISDKEATKTFYISVLKKNKAILQELVK</sequence>
<dbReference type="AlphaFoldDB" id="A0AAP2P0E4"/>
<dbReference type="Gene3D" id="3.40.190.10">
    <property type="entry name" value="Periplasmic binding protein-like II"/>
    <property type="match status" value="2"/>
</dbReference>
<organism evidence="6 7">
    <name type="scientific">Streptococcus anginosus</name>
    <dbReference type="NCBI Taxonomy" id="1328"/>
    <lineage>
        <taxon>Bacteria</taxon>
        <taxon>Bacillati</taxon>
        <taxon>Bacillota</taxon>
        <taxon>Bacilli</taxon>
        <taxon>Lactobacillales</taxon>
        <taxon>Streptococcaceae</taxon>
        <taxon>Streptococcus</taxon>
        <taxon>Streptococcus anginosus group</taxon>
    </lineage>
</organism>
<evidence type="ECO:0000256" key="2">
    <source>
        <dbReference type="ARBA" id="ARBA00023015"/>
    </source>
</evidence>
<comment type="similarity">
    <text evidence="1">Belongs to the LysR transcriptional regulatory family.</text>
</comment>
<dbReference type="PROSITE" id="PS50931">
    <property type="entry name" value="HTH_LYSR"/>
    <property type="match status" value="1"/>
</dbReference>
<dbReference type="Pfam" id="PF00126">
    <property type="entry name" value="HTH_1"/>
    <property type="match status" value="1"/>
</dbReference>
<evidence type="ECO:0000256" key="1">
    <source>
        <dbReference type="ARBA" id="ARBA00009437"/>
    </source>
</evidence>
<evidence type="ECO:0000256" key="3">
    <source>
        <dbReference type="ARBA" id="ARBA00023125"/>
    </source>
</evidence>
<evidence type="ECO:0000313" key="7">
    <source>
        <dbReference type="Proteomes" id="UP001198057"/>
    </source>
</evidence>